<dbReference type="RefSeq" id="WP_184884417.1">
    <property type="nucleotide sequence ID" value="NZ_BAAAHD010000061.1"/>
</dbReference>
<evidence type="ECO:0000256" key="1">
    <source>
        <dbReference type="SAM" id="Phobius"/>
    </source>
</evidence>
<dbReference type="EMBL" id="BAAAHD010000061">
    <property type="protein sequence ID" value="GAA0585294.1"/>
    <property type="molecule type" value="Genomic_DNA"/>
</dbReference>
<evidence type="ECO:0000313" key="4">
    <source>
        <dbReference type="Proteomes" id="UP000549343"/>
    </source>
</evidence>
<name>A0A7W7IE53_9ACTN</name>
<keyword evidence="5" id="KW-1185">Reference proteome</keyword>
<feature type="transmembrane region" description="Helical" evidence="1">
    <location>
        <begin position="23"/>
        <end position="44"/>
    </location>
</feature>
<gene>
    <name evidence="3" type="ORF">F4557_003677</name>
    <name evidence="2" type="ORF">GCM10009546_54530</name>
</gene>
<evidence type="ECO:0000313" key="3">
    <source>
        <dbReference type="EMBL" id="MBB4775259.1"/>
    </source>
</evidence>
<dbReference type="EMBL" id="JACHMV010000001">
    <property type="protein sequence ID" value="MBB4775259.1"/>
    <property type="molecule type" value="Genomic_DNA"/>
</dbReference>
<reference evidence="2" key="1">
    <citation type="journal article" date="2014" name="Int. J. Syst. Evol. Microbiol.">
        <title>Complete genome of a new Firmicutes species belonging to the dominant human colonic microbiota ('Ruminococcus bicirculans') reveals two chromosomes and a selective capacity to utilize plant glucans.</title>
        <authorList>
            <consortium name="NISC Comparative Sequencing Program"/>
            <person name="Wegmann U."/>
            <person name="Louis P."/>
            <person name="Goesmann A."/>
            <person name="Henrissat B."/>
            <person name="Duncan S.H."/>
            <person name="Flint H.J."/>
        </authorList>
    </citation>
    <scope>NUCLEOTIDE SEQUENCE</scope>
    <source>
        <strain evidence="2">JCM 10667</strain>
    </source>
</reference>
<evidence type="ECO:0000313" key="5">
    <source>
        <dbReference type="Proteomes" id="UP001501427"/>
    </source>
</evidence>
<dbReference type="Proteomes" id="UP001501427">
    <property type="component" value="Unassembled WGS sequence"/>
</dbReference>
<proteinExistence type="predicted"/>
<keyword evidence="1" id="KW-0812">Transmembrane</keyword>
<reference evidence="5" key="2">
    <citation type="journal article" date="2019" name="Int. J. Syst. Evol. Microbiol.">
        <title>The Global Catalogue of Microorganisms (GCM) 10K type strain sequencing project: providing services to taxonomists for standard genome sequencing and annotation.</title>
        <authorList>
            <consortium name="The Broad Institute Genomics Platform"/>
            <consortium name="The Broad Institute Genome Sequencing Center for Infectious Disease"/>
            <person name="Wu L."/>
            <person name="Ma J."/>
        </authorList>
    </citation>
    <scope>NUCLEOTIDE SEQUENCE [LARGE SCALE GENOMIC DNA]</scope>
    <source>
        <strain evidence="5">JCM 10667</strain>
    </source>
</reference>
<sequence>MPAPAVHGEAAPWAPGRVGPARALLRLAGALAVMAGVAALASTGGDPAPYWPRLAWALGLGAVTAVALIRPARRDRRGWQATVLAAPAVLAAVLVKFAVTGAPVAWVPAAAVVWTAVTLAPRAVRAWRRTPDWARSQRAGPST</sequence>
<protein>
    <submittedName>
        <fullName evidence="3">Peptidoglycan/LPS O-acetylase OafA/YrhL</fullName>
    </submittedName>
</protein>
<feature type="transmembrane region" description="Helical" evidence="1">
    <location>
        <begin position="105"/>
        <end position="124"/>
    </location>
</feature>
<dbReference type="Proteomes" id="UP000549343">
    <property type="component" value="Unassembled WGS sequence"/>
</dbReference>
<feature type="transmembrane region" description="Helical" evidence="1">
    <location>
        <begin position="50"/>
        <end position="69"/>
    </location>
</feature>
<organism evidence="3 4">
    <name type="scientific">Actinomadura livida</name>
    <dbReference type="NCBI Taxonomy" id="79909"/>
    <lineage>
        <taxon>Bacteria</taxon>
        <taxon>Bacillati</taxon>
        <taxon>Actinomycetota</taxon>
        <taxon>Actinomycetes</taxon>
        <taxon>Streptosporangiales</taxon>
        <taxon>Thermomonosporaceae</taxon>
        <taxon>Actinomadura</taxon>
    </lineage>
</organism>
<evidence type="ECO:0000313" key="2">
    <source>
        <dbReference type="EMBL" id="GAA0585294.1"/>
    </source>
</evidence>
<keyword evidence="1" id="KW-0472">Membrane</keyword>
<accession>A0A7W7IE53</accession>
<reference evidence="2" key="4">
    <citation type="submission" date="2023-12" db="EMBL/GenBank/DDBJ databases">
        <authorList>
            <person name="Sun Q."/>
            <person name="Inoue M."/>
        </authorList>
    </citation>
    <scope>NUCLEOTIDE SEQUENCE</scope>
    <source>
        <strain evidence="2">JCM 10667</strain>
    </source>
</reference>
<keyword evidence="1" id="KW-1133">Transmembrane helix</keyword>
<reference evidence="3 4" key="3">
    <citation type="submission" date="2020-08" db="EMBL/GenBank/DDBJ databases">
        <title>Sequencing the genomes of 1000 actinobacteria strains.</title>
        <authorList>
            <person name="Klenk H.-P."/>
        </authorList>
    </citation>
    <scope>NUCLEOTIDE SEQUENCE [LARGE SCALE GENOMIC DNA]</scope>
    <source>
        <strain evidence="3 4">DSM 44772</strain>
    </source>
</reference>
<feature type="transmembrane region" description="Helical" evidence="1">
    <location>
        <begin position="81"/>
        <end position="99"/>
    </location>
</feature>
<comment type="caution">
    <text evidence="3">The sequence shown here is derived from an EMBL/GenBank/DDBJ whole genome shotgun (WGS) entry which is preliminary data.</text>
</comment>
<dbReference type="AlphaFoldDB" id="A0A7W7IE53"/>